<dbReference type="OrthoDB" id="9804196at2"/>
<dbReference type="AlphaFoldDB" id="A0A4R5NHW2"/>
<organism evidence="3 4">
    <name type="scientific">Companilactobacillus farciminis</name>
    <dbReference type="NCBI Taxonomy" id="1612"/>
    <lineage>
        <taxon>Bacteria</taxon>
        <taxon>Bacillati</taxon>
        <taxon>Bacillota</taxon>
        <taxon>Bacilli</taxon>
        <taxon>Lactobacillales</taxon>
        <taxon>Lactobacillaceae</taxon>
        <taxon>Companilactobacillus</taxon>
    </lineage>
</organism>
<feature type="domain" description="Glycosyl transferase family 1" evidence="1">
    <location>
        <begin position="184"/>
        <end position="346"/>
    </location>
</feature>
<gene>
    <name evidence="3" type="ORF">C5L30_001302</name>
</gene>
<dbReference type="RefSeq" id="WP_010020883.1">
    <property type="nucleotide sequence ID" value="NZ_PUFN01000007.1"/>
</dbReference>
<protein>
    <recommendedName>
        <fullName evidence="5">Glycosyl transferase family 1 domain-containing protein</fullName>
    </recommendedName>
</protein>
<sequence length="370" mass="42502">MKKIVVVGMTNNPGGVETYLMNFFASMHKKNEIIFINANPYSEIAYQSDIVSRGGKVFIAKDKYSLKHYIGRTRIARRILRKVKADIVYVNALSVYSAFWVKAAKDLGLPAVYHSHNDAIFRNRLELKKAASFFLKPYNQRILKYATCLSVSRDASKFMFNNTNATIVYNAIDIDKWKINQLERAKVRNKFGFKDNQKVIIIVSRLSKQKNVLRAIRILKKVIDYDETYRCLIVGNGILRDVVIDEIKKYQLEKYVQLLGKRNDIPCLMSGSDILLLPSLYEGLPFVVIEAQGSGLPIIASKDVIPKVADVTKSILEVSLDKSDDFWADEIRNMKLNSMSKRENMNQKVGRSYFSKKYYDKKIKMIFDGL</sequence>
<dbReference type="PANTHER" id="PTHR12526:SF630">
    <property type="entry name" value="GLYCOSYLTRANSFERASE"/>
    <property type="match status" value="1"/>
</dbReference>
<dbReference type="InterPro" id="IPR028098">
    <property type="entry name" value="Glyco_trans_4-like_N"/>
</dbReference>
<reference evidence="3 4" key="1">
    <citation type="journal article" date="2019" name="Appl. Microbiol. Biotechnol.">
        <title>Uncovering carbohydrate metabolism through a genotype-phenotype association study of 56 lactic acid bacteria genomes.</title>
        <authorList>
            <person name="Buron-Moles G."/>
            <person name="Chailyan A."/>
            <person name="Dolejs I."/>
            <person name="Forster J."/>
            <person name="Miks M.H."/>
        </authorList>
    </citation>
    <scope>NUCLEOTIDE SEQUENCE [LARGE SCALE GENOMIC DNA]</scope>
    <source>
        <strain evidence="3 4">ATCC 29644</strain>
    </source>
</reference>
<name>A0A4R5NHW2_9LACO</name>
<proteinExistence type="predicted"/>
<dbReference type="GO" id="GO:0016757">
    <property type="term" value="F:glycosyltransferase activity"/>
    <property type="evidence" value="ECO:0007669"/>
    <property type="project" value="InterPro"/>
</dbReference>
<evidence type="ECO:0000259" key="1">
    <source>
        <dbReference type="Pfam" id="PF00534"/>
    </source>
</evidence>
<dbReference type="InterPro" id="IPR001296">
    <property type="entry name" value="Glyco_trans_1"/>
</dbReference>
<dbReference type="Proteomes" id="UP000295257">
    <property type="component" value="Unassembled WGS sequence"/>
</dbReference>
<evidence type="ECO:0000313" key="4">
    <source>
        <dbReference type="Proteomes" id="UP000295257"/>
    </source>
</evidence>
<dbReference type="SUPFAM" id="SSF53756">
    <property type="entry name" value="UDP-Glycosyltransferase/glycogen phosphorylase"/>
    <property type="match status" value="1"/>
</dbReference>
<dbReference type="PANTHER" id="PTHR12526">
    <property type="entry name" value="GLYCOSYLTRANSFERASE"/>
    <property type="match status" value="1"/>
</dbReference>
<evidence type="ECO:0000313" key="3">
    <source>
        <dbReference type="EMBL" id="TDG73810.1"/>
    </source>
</evidence>
<dbReference type="Gene3D" id="3.40.50.2000">
    <property type="entry name" value="Glycogen Phosphorylase B"/>
    <property type="match status" value="2"/>
</dbReference>
<evidence type="ECO:0008006" key="5">
    <source>
        <dbReference type="Google" id="ProtNLM"/>
    </source>
</evidence>
<dbReference type="Pfam" id="PF13439">
    <property type="entry name" value="Glyco_transf_4"/>
    <property type="match status" value="1"/>
</dbReference>
<accession>A0A4R5NHW2</accession>
<feature type="domain" description="Glycosyltransferase subfamily 4-like N-terminal" evidence="2">
    <location>
        <begin position="13"/>
        <end position="175"/>
    </location>
</feature>
<comment type="caution">
    <text evidence="3">The sequence shown here is derived from an EMBL/GenBank/DDBJ whole genome shotgun (WGS) entry which is preliminary data.</text>
</comment>
<evidence type="ECO:0000259" key="2">
    <source>
        <dbReference type="Pfam" id="PF13439"/>
    </source>
</evidence>
<dbReference type="EMBL" id="PUFN01000007">
    <property type="protein sequence ID" value="TDG73810.1"/>
    <property type="molecule type" value="Genomic_DNA"/>
</dbReference>
<dbReference type="Pfam" id="PF00534">
    <property type="entry name" value="Glycos_transf_1"/>
    <property type="match status" value="1"/>
</dbReference>
<keyword evidence="4" id="KW-1185">Reference proteome</keyword>